<dbReference type="RefSeq" id="WP_186964111.1">
    <property type="nucleotide sequence ID" value="NZ_JACOPR010000008.1"/>
</dbReference>
<evidence type="ECO:0000256" key="6">
    <source>
        <dbReference type="ARBA" id="ARBA00023196"/>
    </source>
</evidence>
<comment type="function">
    <text evidence="8">F(1)F(0) ATP synthase produces ATP from ADP in the presence of a proton or sodium gradient. F-type ATPases consist of two structural domains, F(1) containing the extramembraneous catalytic core and F(0) containing the membrane proton channel, linked together by a central stalk and a peripheral stalk. During catalysis, ATP synthesis in the catalytic domain of F(1) is coupled via a rotary mechanism of the central stalk subunits to proton translocation.</text>
</comment>
<keyword evidence="8" id="KW-1003">Cell membrane</keyword>
<proteinExistence type="inferred from homology"/>
<comment type="similarity">
    <text evidence="8">Belongs to the ATPase delta chain family.</text>
</comment>
<dbReference type="InterPro" id="IPR000711">
    <property type="entry name" value="ATPase_OSCP/dsu"/>
</dbReference>
<name>A0ABR7HVP8_9FIRM</name>
<keyword evidence="10" id="KW-1185">Reference proteome</keyword>
<dbReference type="PANTHER" id="PTHR11910">
    <property type="entry name" value="ATP SYNTHASE DELTA CHAIN"/>
    <property type="match status" value="1"/>
</dbReference>
<comment type="subcellular location">
    <subcellularLocation>
        <location evidence="8">Cell membrane</location>
        <topology evidence="8">Peripheral membrane protein</topology>
    </subcellularLocation>
    <subcellularLocation>
        <location evidence="1">Membrane</location>
    </subcellularLocation>
</comment>
<keyword evidence="4 8" id="KW-0406">Ion transport</keyword>
<dbReference type="InterPro" id="IPR026015">
    <property type="entry name" value="ATP_synth_OSCP/delta_N_sf"/>
</dbReference>
<keyword evidence="6 8" id="KW-0139">CF(1)</keyword>
<evidence type="ECO:0000313" key="9">
    <source>
        <dbReference type="EMBL" id="MBC5731574.1"/>
    </source>
</evidence>
<dbReference type="Gene3D" id="1.10.520.20">
    <property type="entry name" value="N-terminal domain of the delta subunit of the F1F0-ATP synthase"/>
    <property type="match status" value="1"/>
</dbReference>
<evidence type="ECO:0000256" key="7">
    <source>
        <dbReference type="ARBA" id="ARBA00023310"/>
    </source>
</evidence>
<keyword evidence="2 8" id="KW-0813">Transport</keyword>
<dbReference type="HAMAP" id="MF_01416">
    <property type="entry name" value="ATP_synth_delta_bact"/>
    <property type="match status" value="1"/>
</dbReference>
<protein>
    <recommendedName>
        <fullName evidence="8">ATP synthase subunit delta</fullName>
    </recommendedName>
    <alternativeName>
        <fullName evidence="8">ATP synthase F(1) sector subunit delta</fullName>
    </alternativeName>
    <alternativeName>
        <fullName evidence="8">F-type ATPase subunit delta</fullName>
        <shortName evidence="8">F-ATPase subunit delta</shortName>
    </alternativeName>
</protein>
<evidence type="ECO:0000256" key="4">
    <source>
        <dbReference type="ARBA" id="ARBA00023065"/>
    </source>
</evidence>
<evidence type="ECO:0000313" key="10">
    <source>
        <dbReference type="Proteomes" id="UP000660021"/>
    </source>
</evidence>
<dbReference type="PROSITE" id="PS00389">
    <property type="entry name" value="ATPASE_DELTA"/>
    <property type="match status" value="1"/>
</dbReference>
<reference evidence="9 10" key="1">
    <citation type="submission" date="2020-08" db="EMBL/GenBank/DDBJ databases">
        <title>Genome public.</title>
        <authorList>
            <person name="Liu C."/>
            <person name="Sun Q."/>
        </authorList>
    </citation>
    <scope>NUCLEOTIDE SEQUENCE [LARGE SCALE GENOMIC DNA]</scope>
    <source>
        <strain evidence="9 10">New-38</strain>
    </source>
</reference>
<dbReference type="PRINTS" id="PR00125">
    <property type="entry name" value="ATPASEDELTA"/>
</dbReference>
<sequence length="174" mass="19918">MSELARRYAQALYEVMPDETGLRATAEALMGQSELWAALCAPTVRAEEKKRLLGRLPELDGHGTLLRFYRLLAEKDRMALLPEILEAFRTLGLREKNTARCVLTCVRTPEKEELERIRQALCKLHHRADIQFEIRTDPSLVGGFTLELEGIRYDKSVRGAMAGLSRYLEERRMA</sequence>
<evidence type="ECO:0000256" key="1">
    <source>
        <dbReference type="ARBA" id="ARBA00004370"/>
    </source>
</evidence>
<dbReference type="Proteomes" id="UP000660021">
    <property type="component" value="Unassembled WGS sequence"/>
</dbReference>
<dbReference type="SUPFAM" id="SSF47928">
    <property type="entry name" value="N-terminal domain of the delta subunit of the F1F0-ATP synthase"/>
    <property type="match status" value="1"/>
</dbReference>
<evidence type="ECO:0000256" key="8">
    <source>
        <dbReference type="HAMAP-Rule" id="MF_01416"/>
    </source>
</evidence>
<keyword evidence="7 8" id="KW-0066">ATP synthesis</keyword>
<dbReference type="EMBL" id="JACOPR010000008">
    <property type="protein sequence ID" value="MBC5731574.1"/>
    <property type="molecule type" value="Genomic_DNA"/>
</dbReference>
<dbReference type="Pfam" id="PF00213">
    <property type="entry name" value="OSCP"/>
    <property type="match status" value="1"/>
</dbReference>
<keyword evidence="5 8" id="KW-0472">Membrane</keyword>
<organism evidence="9 10">
    <name type="scientific">Pseudoflavonifractor hominis</name>
    <dbReference type="NCBI Taxonomy" id="2763059"/>
    <lineage>
        <taxon>Bacteria</taxon>
        <taxon>Bacillati</taxon>
        <taxon>Bacillota</taxon>
        <taxon>Clostridia</taxon>
        <taxon>Eubacteriales</taxon>
        <taxon>Oscillospiraceae</taxon>
        <taxon>Pseudoflavonifractor</taxon>
    </lineage>
</organism>
<dbReference type="InterPro" id="IPR020781">
    <property type="entry name" value="ATPase_OSCP/d_CS"/>
</dbReference>
<dbReference type="NCBIfam" id="TIGR01145">
    <property type="entry name" value="ATP_synt_delta"/>
    <property type="match status" value="1"/>
</dbReference>
<comment type="caution">
    <text evidence="9">The sequence shown here is derived from an EMBL/GenBank/DDBJ whole genome shotgun (WGS) entry which is preliminary data.</text>
</comment>
<gene>
    <name evidence="8 9" type="primary">atpH</name>
    <name evidence="9" type="ORF">H8S34_12165</name>
</gene>
<keyword evidence="3 8" id="KW-0375">Hydrogen ion transport</keyword>
<accession>A0ABR7HVP8</accession>
<evidence type="ECO:0000256" key="5">
    <source>
        <dbReference type="ARBA" id="ARBA00023136"/>
    </source>
</evidence>
<evidence type="ECO:0000256" key="3">
    <source>
        <dbReference type="ARBA" id="ARBA00022781"/>
    </source>
</evidence>
<evidence type="ECO:0000256" key="2">
    <source>
        <dbReference type="ARBA" id="ARBA00022448"/>
    </source>
</evidence>
<comment type="function">
    <text evidence="8">This protein is part of the stalk that links CF(0) to CF(1). It either transmits conformational changes from CF(0) to CF(1) or is implicated in proton conduction.</text>
</comment>